<dbReference type="Proteomes" id="UP000283975">
    <property type="component" value="Unassembled WGS sequence"/>
</dbReference>
<reference evidence="1 2" key="1">
    <citation type="submission" date="2018-08" db="EMBL/GenBank/DDBJ databases">
        <title>A genome reference for cultivated species of the human gut microbiota.</title>
        <authorList>
            <person name="Zou Y."/>
            <person name="Xue W."/>
            <person name="Luo G."/>
        </authorList>
    </citation>
    <scope>NUCLEOTIDE SEQUENCE [LARGE SCALE GENOMIC DNA]</scope>
    <source>
        <strain evidence="1 2">AM35-14</strain>
    </source>
</reference>
<evidence type="ECO:0000313" key="2">
    <source>
        <dbReference type="Proteomes" id="UP000283975"/>
    </source>
</evidence>
<accession>A0A414AIQ4</accession>
<comment type="caution">
    <text evidence="1">The sequence shown here is derived from an EMBL/GenBank/DDBJ whole genome shotgun (WGS) entry which is preliminary data.</text>
</comment>
<name>A0A414AIQ4_9FIRM</name>
<protein>
    <submittedName>
        <fullName evidence="1">Uncharacterized protein</fullName>
    </submittedName>
</protein>
<gene>
    <name evidence="1" type="ORF">DW839_28455</name>
</gene>
<sequence length="107" mass="12222">MEKILELLASNPELVMPVVREYIAKYKPMAYELAHEVVEIYKDYANNTEYPSVIAKTKKNLYDAYVKVGFTGDQALALMINDNIQLLKNLKQISSNNSKSTKKSQTF</sequence>
<evidence type="ECO:0000313" key="1">
    <source>
        <dbReference type="EMBL" id="RHC48462.1"/>
    </source>
</evidence>
<organism evidence="1 2">
    <name type="scientific">Enterocloster bolteae</name>
    <dbReference type="NCBI Taxonomy" id="208479"/>
    <lineage>
        <taxon>Bacteria</taxon>
        <taxon>Bacillati</taxon>
        <taxon>Bacillota</taxon>
        <taxon>Clostridia</taxon>
        <taxon>Lachnospirales</taxon>
        <taxon>Lachnospiraceae</taxon>
        <taxon>Enterocloster</taxon>
    </lineage>
</organism>
<dbReference type="AlphaFoldDB" id="A0A414AIQ4"/>
<dbReference type="RefSeq" id="WP_054354825.1">
    <property type="nucleotide sequence ID" value="NZ_JADMVR010000005.1"/>
</dbReference>
<proteinExistence type="predicted"/>
<dbReference type="EMBL" id="QSHZ01000047">
    <property type="protein sequence ID" value="RHC48462.1"/>
    <property type="molecule type" value="Genomic_DNA"/>
</dbReference>